<dbReference type="EMBL" id="CWOW01000019">
    <property type="protein sequence ID" value="CSB02161.1"/>
    <property type="molecule type" value="Genomic_DNA"/>
</dbReference>
<name>A0A656ADY4_VIBCL</name>
<dbReference type="Proteomes" id="UP000044806">
    <property type="component" value="Unassembled WGS sequence"/>
</dbReference>
<evidence type="ECO:0000313" key="2">
    <source>
        <dbReference type="Proteomes" id="UP000044806"/>
    </source>
</evidence>
<proteinExistence type="predicted"/>
<sequence>MHFKLYRVLVRCIFIRKSFHRFFNHIHYGVFFKTRRRDAVFINRGEQQINRVIARVDDIISFIQNLMQQIQLLRIQGIIRMSCSLRFRDHGSHNINRRFQSAEWITHFMGNPRSERFGNRHFGLMRDLVTEKT</sequence>
<dbReference type="AlphaFoldDB" id="A0A656ADY4"/>
<organism evidence="1 2">
    <name type="scientific">Vibrio cholerae</name>
    <dbReference type="NCBI Taxonomy" id="666"/>
    <lineage>
        <taxon>Bacteria</taxon>
        <taxon>Pseudomonadati</taxon>
        <taxon>Pseudomonadota</taxon>
        <taxon>Gammaproteobacteria</taxon>
        <taxon>Vibrionales</taxon>
        <taxon>Vibrionaceae</taxon>
        <taxon>Vibrio</taxon>
    </lineage>
</organism>
<evidence type="ECO:0000313" key="1">
    <source>
        <dbReference type="EMBL" id="CSB02161.1"/>
    </source>
</evidence>
<accession>A0A656ADY4</accession>
<gene>
    <name evidence="1" type="ORF">ERS013165_03096</name>
</gene>
<reference evidence="1 2" key="1">
    <citation type="submission" date="2015-07" db="EMBL/GenBank/DDBJ databases">
        <authorList>
            <consortium name="Pathogen Informatics"/>
        </authorList>
    </citation>
    <scope>NUCLEOTIDE SEQUENCE [LARGE SCALE GENOMIC DNA]</scope>
    <source>
        <strain evidence="1 2">A51</strain>
    </source>
</reference>
<protein>
    <submittedName>
        <fullName evidence="1">Uncharacterized protein</fullName>
    </submittedName>
</protein>